<feature type="domain" description="SH3" evidence="6">
    <location>
        <begin position="25"/>
        <end position="85"/>
    </location>
</feature>
<evidence type="ECO:0000256" key="2">
    <source>
        <dbReference type="PROSITE-ProRule" id="PRU00191"/>
    </source>
</evidence>
<keyword evidence="1 3" id="KW-0728">SH3 domain</keyword>
<dbReference type="InterPro" id="IPR036860">
    <property type="entry name" value="SH2_dom_sf"/>
</dbReference>
<feature type="domain" description="SH2" evidence="5">
    <location>
        <begin position="87"/>
        <end position="178"/>
    </location>
</feature>
<dbReference type="SUPFAM" id="SSF55550">
    <property type="entry name" value="SH2 domain"/>
    <property type="match status" value="1"/>
</dbReference>
<dbReference type="Pfam" id="PF00017">
    <property type="entry name" value="SH2"/>
    <property type="match status" value="1"/>
</dbReference>
<gene>
    <name evidence="7" type="ORF">AAFF_G00360680</name>
</gene>
<dbReference type="InterPro" id="IPR001452">
    <property type="entry name" value="SH3_domain"/>
</dbReference>
<keyword evidence="8" id="KW-1185">Reference proteome</keyword>
<dbReference type="Gene3D" id="3.30.505.10">
    <property type="entry name" value="SH2 domain"/>
    <property type="match status" value="1"/>
</dbReference>
<dbReference type="SMART" id="SM00252">
    <property type="entry name" value="SH2"/>
    <property type="match status" value="1"/>
</dbReference>
<keyword evidence="2" id="KW-0727">SH2 domain</keyword>
<evidence type="ECO:0000313" key="7">
    <source>
        <dbReference type="EMBL" id="KAJ8403152.1"/>
    </source>
</evidence>
<evidence type="ECO:0000256" key="3">
    <source>
        <dbReference type="PROSITE-ProRule" id="PRU00192"/>
    </source>
</evidence>
<evidence type="ECO:0000256" key="4">
    <source>
        <dbReference type="SAM" id="MobiDB-lite"/>
    </source>
</evidence>
<feature type="region of interest" description="Disordered" evidence="4">
    <location>
        <begin position="200"/>
        <end position="220"/>
    </location>
</feature>
<dbReference type="PRINTS" id="PR00401">
    <property type="entry name" value="SH2DOMAIN"/>
</dbReference>
<reference evidence="7" key="1">
    <citation type="journal article" date="2023" name="Science">
        <title>Genome structures resolve the early diversification of teleost fishes.</title>
        <authorList>
            <person name="Parey E."/>
            <person name="Louis A."/>
            <person name="Montfort J."/>
            <person name="Bouchez O."/>
            <person name="Roques C."/>
            <person name="Iampietro C."/>
            <person name="Lluch J."/>
            <person name="Castinel A."/>
            <person name="Donnadieu C."/>
            <person name="Desvignes T."/>
            <person name="Floi Bucao C."/>
            <person name="Jouanno E."/>
            <person name="Wen M."/>
            <person name="Mejri S."/>
            <person name="Dirks R."/>
            <person name="Jansen H."/>
            <person name="Henkel C."/>
            <person name="Chen W.J."/>
            <person name="Zahm M."/>
            <person name="Cabau C."/>
            <person name="Klopp C."/>
            <person name="Thompson A.W."/>
            <person name="Robinson-Rechavi M."/>
            <person name="Braasch I."/>
            <person name="Lecointre G."/>
            <person name="Bobe J."/>
            <person name="Postlethwait J.H."/>
            <person name="Berthelot C."/>
            <person name="Roest Crollius H."/>
            <person name="Guiguen Y."/>
        </authorList>
    </citation>
    <scope>NUCLEOTIDE SEQUENCE</scope>
    <source>
        <strain evidence="7">NC1722</strain>
    </source>
</reference>
<dbReference type="InterPro" id="IPR043539">
    <property type="entry name" value="Grb2-like"/>
</dbReference>
<evidence type="ECO:0000256" key="1">
    <source>
        <dbReference type="ARBA" id="ARBA00022443"/>
    </source>
</evidence>
<evidence type="ECO:0008006" key="9">
    <source>
        <dbReference type="Google" id="ProtNLM"/>
    </source>
</evidence>
<accession>A0AAD7WN82</accession>
<organism evidence="7 8">
    <name type="scientific">Aldrovandia affinis</name>
    <dbReference type="NCBI Taxonomy" id="143900"/>
    <lineage>
        <taxon>Eukaryota</taxon>
        <taxon>Metazoa</taxon>
        <taxon>Chordata</taxon>
        <taxon>Craniata</taxon>
        <taxon>Vertebrata</taxon>
        <taxon>Euteleostomi</taxon>
        <taxon>Actinopterygii</taxon>
        <taxon>Neopterygii</taxon>
        <taxon>Teleostei</taxon>
        <taxon>Notacanthiformes</taxon>
        <taxon>Halosauridae</taxon>
        <taxon>Aldrovandia</taxon>
    </lineage>
</organism>
<dbReference type="AlphaFoldDB" id="A0AAD7WN82"/>
<evidence type="ECO:0000259" key="6">
    <source>
        <dbReference type="PROSITE" id="PS50002"/>
    </source>
</evidence>
<dbReference type="Gene3D" id="2.30.30.40">
    <property type="entry name" value="SH3 Domains"/>
    <property type="match status" value="1"/>
</dbReference>
<protein>
    <recommendedName>
        <fullName evidence="9">Src-like-adapter</fullName>
    </recommendedName>
</protein>
<evidence type="ECO:0000259" key="5">
    <source>
        <dbReference type="PROSITE" id="PS50001"/>
    </source>
</evidence>
<evidence type="ECO:0000313" key="8">
    <source>
        <dbReference type="Proteomes" id="UP001221898"/>
    </source>
</evidence>
<dbReference type="Proteomes" id="UP001221898">
    <property type="component" value="Unassembled WGS sequence"/>
</dbReference>
<feature type="compositionally biased region" description="Basic and acidic residues" evidence="4">
    <location>
        <begin position="203"/>
        <end position="213"/>
    </location>
</feature>
<dbReference type="InterPro" id="IPR000980">
    <property type="entry name" value="SH2"/>
</dbReference>
<name>A0AAD7WN82_9TELE</name>
<proteinExistence type="predicted"/>
<dbReference type="PROSITE" id="PS50002">
    <property type="entry name" value="SH3"/>
    <property type="match status" value="1"/>
</dbReference>
<dbReference type="EMBL" id="JAINUG010000060">
    <property type="protein sequence ID" value="KAJ8403152.1"/>
    <property type="molecule type" value="Genomic_DNA"/>
</dbReference>
<sequence length="270" mass="30878">MGNTINSLSITRNEDNSFNPVLTGSDSDSLVVLRDYPSADISEPIFRTGERLRVLAEEGPWWKVCSVQTKTENYIPKDHVAKIFHGWLFEGVDRQKAEELLTLPGNKVGSFLIRESAQERGVYTLSVRHRSVMHYRILRLPNNWYYISPRLTFQCLEELINHYYDSADGLCCILIAPCLALPTNPQNLTSQAPLVVMRRNRDRRNVDRTKDNSGDANNPLSFGVRNSIASYLSLTGSEKWWRGNSSHKKRSRSVYVMPSHELNSMPMEDD</sequence>
<dbReference type="FunFam" id="3.30.505.10:FF:000039">
    <property type="entry name" value="src-like-adapter isoform X1"/>
    <property type="match status" value="1"/>
</dbReference>
<dbReference type="PROSITE" id="PS50001">
    <property type="entry name" value="SH2"/>
    <property type="match status" value="1"/>
</dbReference>
<comment type="caution">
    <text evidence="7">The sequence shown here is derived from an EMBL/GenBank/DDBJ whole genome shotgun (WGS) entry which is preliminary data.</text>
</comment>
<dbReference type="PANTHER" id="PTHR46037">
    <property type="entry name" value="PROTEIN ENHANCER OF SEVENLESS 2B"/>
    <property type="match status" value="1"/>
</dbReference>